<feature type="compositionally biased region" description="Acidic residues" evidence="4">
    <location>
        <begin position="403"/>
        <end position="427"/>
    </location>
</feature>
<evidence type="ECO:0000256" key="3">
    <source>
        <dbReference type="ARBA" id="ARBA00023038"/>
    </source>
</evidence>
<organism evidence="6 7">
    <name type="scientific">Exocentrus adspersus</name>
    <dbReference type="NCBI Taxonomy" id="1586481"/>
    <lineage>
        <taxon>Eukaryota</taxon>
        <taxon>Metazoa</taxon>
        <taxon>Ecdysozoa</taxon>
        <taxon>Arthropoda</taxon>
        <taxon>Hexapoda</taxon>
        <taxon>Insecta</taxon>
        <taxon>Pterygota</taxon>
        <taxon>Neoptera</taxon>
        <taxon>Endopterygota</taxon>
        <taxon>Coleoptera</taxon>
        <taxon>Polyphaga</taxon>
        <taxon>Cucujiformia</taxon>
        <taxon>Chrysomeloidea</taxon>
        <taxon>Cerambycidae</taxon>
        <taxon>Lamiinae</taxon>
        <taxon>Acanthocinini</taxon>
        <taxon>Exocentrus</taxon>
    </lineage>
</organism>
<protein>
    <recommendedName>
        <fullName evidence="5">PDZ domain-containing protein</fullName>
    </recommendedName>
</protein>
<dbReference type="Gene3D" id="2.30.42.10">
    <property type="match status" value="1"/>
</dbReference>
<dbReference type="PANTHER" id="PTHR24214">
    <property type="entry name" value="PDZ AND LIM DOMAIN PROTEIN ZASP"/>
    <property type="match status" value="1"/>
</dbReference>
<keyword evidence="2" id="KW-0963">Cytoplasm</keyword>
<dbReference type="PROSITE" id="PS50106">
    <property type="entry name" value="PDZ"/>
    <property type="match status" value="1"/>
</dbReference>
<dbReference type="GO" id="GO:0003779">
    <property type="term" value="F:actin binding"/>
    <property type="evidence" value="ECO:0007669"/>
    <property type="project" value="TreeGrafter"/>
</dbReference>
<dbReference type="AlphaFoldDB" id="A0AAV8VH44"/>
<name>A0AAV8VH44_9CUCU</name>
<dbReference type="InterPro" id="IPR050604">
    <property type="entry name" value="PDZ-LIM_domain"/>
</dbReference>
<evidence type="ECO:0000313" key="6">
    <source>
        <dbReference type="EMBL" id="KAJ8913518.1"/>
    </source>
</evidence>
<evidence type="ECO:0000256" key="2">
    <source>
        <dbReference type="ARBA" id="ARBA00022490"/>
    </source>
</evidence>
<feature type="compositionally biased region" description="Acidic residues" evidence="4">
    <location>
        <begin position="358"/>
        <end position="367"/>
    </location>
</feature>
<dbReference type="InterPro" id="IPR001478">
    <property type="entry name" value="PDZ"/>
</dbReference>
<feature type="compositionally biased region" description="Basic and acidic residues" evidence="4">
    <location>
        <begin position="428"/>
        <end position="445"/>
    </location>
</feature>
<evidence type="ECO:0000259" key="5">
    <source>
        <dbReference type="PROSITE" id="PS50106"/>
    </source>
</evidence>
<evidence type="ECO:0000256" key="1">
    <source>
        <dbReference type="ARBA" id="ARBA00004496"/>
    </source>
</evidence>
<dbReference type="InterPro" id="IPR036034">
    <property type="entry name" value="PDZ_sf"/>
</dbReference>
<feature type="compositionally biased region" description="Basic and acidic residues" evidence="4">
    <location>
        <begin position="341"/>
        <end position="357"/>
    </location>
</feature>
<dbReference type="GO" id="GO:0061061">
    <property type="term" value="P:muscle structure development"/>
    <property type="evidence" value="ECO:0007669"/>
    <property type="project" value="TreeGrafter"/>
</dbReference>
<dbReference type="SMART" id="SM00228">
    <property type="entry name" value="PDZ"/>
    <property type="match status" value="1"/>
</dbReference>
<feature type="compositionally biased region" description="Basic and acidic residues" evidence="4">
    <location>
        <begin position="371"/>
        <end position="384"/>
    </location>
</feature>
<feature type="region of interest" description="Disordered" evidence="4">
    <location>
        <begin position="224"/>
        <end position="301"/>
    </location>
</feature>
<dbReference type="EMBL" id="JANEYG010000092">
    <property type="protein sequence ID" value="KAJ8913518.1"/>
    <property type="molecule type" value="Genomic_DNA"/>
</dbReference>
<dbReference type="Pfam" id="PF00595">
    <property type="entry name" value="PDZ"/>
    <property type="match status" value="1"/>
</dbReference>
<reference evidence="6 7" key="1">
    <citation type="journal article" date="2023" name="Insect Mol. Biol.">
        <title>Genome sequencing provides insights into the evolution of gene families encoding plant cell wall-degrading enzymes in longhorned beetles.</title>
        <authorList>
            <person name="Shin N.R."/>
            <person name="Okamura Y."/>
            <person name="Kirsch R."/>
            <person name="Pauchet Y."/>
        </authorList>
    </citation>
    <scope>NUCLEOTIDE SEQUENCE [LARGE SCALE GENOMIC DNA]</scope>
    <source>
        <strain evidence="6">EAD_L_NR</strain>
    </source>
</reference>
<evidence type="ECO:0000313" key="7">
    <source>
        <dbReference type="Proteomes" id="UP001159042"/>
    </source>
</evidence>
<proteinExistence type="predicted"/>
<dbReference type="FunFam" id="2.30.42.10:FF:000055">
    <property type="entry name" value="PDZ and LIM domain protein 3"/>
    <property type="match status" value="1"/>
</dbReference>
<dbReference type="GO" id="GO:0001725">
    <property type="term" value="C:stress fiber"/>
    <property type="evidence" value="ECO:0007669"/>
    <property type="project" value="TreeGrafter"/>
</dbReference>
<feature type="compositionally biased region" description="Acidic residues" evidence="4">
    <location>
        <begin position="240"/>
        <end position="270"/>
    </location>
</feature>
<keyword evidence="3" id="KW-0862">Zinc</keyword>
<sequence>MAIALKLSKSDVAVPWGFRLVGGADFDQPVVVVKVNENSLAESAGLEVGDIIVRVNDTPTAGLTHNEVHDLLLSSGLELELGIRRGDFSPRIITDEDYSIEESNIIQKAIEEEIINEAIVRLNNLKNSIDFSEQQTNSSIIEDLTGQEEIVNPVTLQAATDVKKGKKWSTFLVKPEKPVPVPKKKVEEPPAKSESYKVVIKKQPRRPFQAKKVQFDQNVTELEVDWTGEAAQDEERNSDQDEEEVAEEVNEEETPAAETETNDYDLEDEESGRTNQDSLEPDLELDEDPKSEEQVEIPPSLEEQLLSVQKQLQALSQLPSAIQLTLDAVSKQLASIVGARESAERNEESASNSKDEESPQTEEEFLEDTSASEKAEAEVMREDSEANSSIAEELEEDERKQEEDMEEAKEEEEEHEPIPELTEEEKEEQTRKEELEAKRRKTMDERVPRPIQRPIILPGGRRWSNPEDAIPSFRKPKMSDEKIIETIENNLEVIIGKRKGGCGVSFSLYLFRESNCWKVPSKAVAAKRINFLKYQPPPKNLDYLQRSEVYRLVHDMEPPVLRGIVSRAEKVPAVQDYYEATKGAPEL</sequence>
<keyword evidence="3" id="KW-0479">Metal-binding</keyword>
<comment type="caution">
    <text evidence="6">The sequence shown here is derived from an EMBL/GenBank/DDBJ whole genome shotgun (WGS) entry which is preliminary data.</text>
</comment>
<feature type="domain" description="PDZ" evidence="5">
    <location>
        <begin position="4"/>
        <end position="87"/>
    </location>
</feature>
<feature type="region of interest" description="Disordered" evidence="4">
    <location>
        <begin position="338"/>
        <end position="445"/>
    </location>
</feature>
<keyword evidence="3" id="KW-0440">LIM domain</keyword>
<dbReference type="GO" id="GO:0005912">
    <property type="term" value="C:adherens junction"/>
    <property type="evidence" value="ECO:0007669"/>
    <property type="project" value="TreeGrafter"/>
</dbReference>
<dbReference type="GO" id="GO:0031941">
    <property type="term" value="C:filamentous actin"/>
    <property type="evidence" value="ECO:0007669"/>
    <property type="project" value="TreeGrafter"/>
</dbReference>
<dbReference type="CDD" id="cd23068">
    <property type="entry name" value="PDZ_ZASP52-like"/>
    <property type="match status" value="1"/>
</dbReference>
<dbReference type="GO" id="GO:0030018">
    <property type="term" value="C:Z disc"/>
    <property type="evidence" value="ECO:0007669"/>
    <property type="project" value="TreeGrafter"/>
</dbReference>
<feature type="compositionally biased region" description="Acidic residues" evidence="4">
    <location>
        <begin position="279"/>
        <end position="290"/>
    </location>
</feature>
<comment type="subcellular location">
    <subcellularLocation>
        <location evidence="1">Cytoplasm</location>
    </subcellularLocation>
</comment>
<dbReference type="Proteomes" id="UP001159042">
    <property type="component" value="Unassembled WGS sequence"/>
</dbReference>
<evidence type="ECO:0000256" key="4">
    <source>
        <dbReference type="SAM" id="MobiDB-lite"/>
    </source>
</evidence>
<dbReference type="PANTHER" id="PTHR24214:SF38">
    <property type="entry name" value="PDZ AND LIM DOMAIN PROTEIN ZASP-RELATED"/>
    <property type="match status" value="1"/>
</dbReference>
<keyword evidence="7" id="KW-1185">Reference proteome</keyword>
<accession>A0AAV8VH44</accession>
<gene>
    <name evidence="6" type="ORF">NQ315_017069</name>
</gene>
<dbReference type="GO" id="GO:0030036">
    <property type="term" value="P:actin cytoskeleton organization"/>
    <property type="evidence" value="ECO:0007669"/>
    <property type="project" value="TreeGrafter"/>
</dbReference>
<dbReference type="GO" id="GO:0051371">
    <property type="term" value="F:muscle alpha-actinin binding"/>
    <property type="evidence" value="ECO:0007669"/>
    <property type="project" value="TreeGrafter"/>
</dbReference>
<dbReference type="SUPFAM" id="SSF50156">
    <property type="entry name" value="PDZ domain-like"/>
    <property type="match status" value="1"/>
</dbReference>